<dbReference type="InterPro" id="IPR017927">
    <property type="entry name" value="FAD-bd_FR_type"/>
</dbReference>
<dbReference type="AlphaFoldDB" id="A0A2S6HLF2"/>
<dbReference type="GO" id="GO:0016491">
    <property type="term" value="F:oxidoreductase activity"/>
    <property type="evidence" value="ECO:0007669"/>
    <property type="project" value="InterPro"/>
</dbReference>
<reference evidence="3 4" key="1">
    <citation type="submission" date="2018-02" db="EMBL/GenBank/DDBJ databases">
        <title>Subsurface microbial communities from deep shales in Ohio and West Virginia, USA.</title>
        <authorList>
            <person name="Wrighton K."/>
        </authorList>
    </citation>
    <scope>NUCLEOTIDE SEQUENCE [LARGE SCALE GENOMIC DNA]</scope>
    <source>
        <strain evidence="3 4">OWC-DMM</strain>
    </source>
</reference>
<dbReference type="NCBIfam" id="NF045803">
    <property type="entry name" value="MethMoxFADbindMmoC"/>
    <property type="match status" value="1"/>
</dbReference>
<proteinExistence type="predicted"/>
<evidence type="ECO:0000313" key="3">
    <source>
        <dbReference type="EMBL" id="PPK78276.1"/>
    </source>
</evidence>
<name>A0A2S6HLF2_9GAMM</name>
<feature type="domain" description="2Fe-2S ferredoxin-type" evidence="1">
    <location>
        <begin position="4"/>
        <end position="97"/>
    </location>
</feature>
<dbReference type="RefSeq" id="WP_104427609.1">
    <property type="nucleotide sequence ID" value="NZ_PTIZ01000001.1"/>
</dbReference>
<dbReference type="SUPFAM" id="SSF54292">
    <property type="entry name" value="2Fe-2S ferredoxin-like"/>
    <property type="match status" value="1"/>
</dbReference>
<dbReference type="InterPro" id="IPR039261">
    <property type="entry name" value="FNR_nucleotide-bd"/>
</dbReference>
<dbReference type="InterPro" id="IPR050415">
    <property type="entry name" value="MRET"/>
</dbReference>
<dbReference type="SUPFAM" id="SSF52343">
    <property type="entry name" value="Ferredoxin reductase-like, C-terminal NADP-linked domain"/>
    <property type="match status" value="1"/>
</dbReference>
<dbReference type="InterPro" id="IPR006058">
    <property type="entry name" value="2Fe2S_fd_BS"/>
</dbReference>
<dbReference type="PROSITE" id="PS00197">
    <property type="entry name" value="2FE2S_FER_1"/>
    <property type="match status" value="1"/>
</dbReference>
<dbReference type="InterPro" id="IPR054950">
    <property type="entry name" value="MethMoxCompC"/>
</dbReference>
<dbReference type="InterPro" id="IPR036010">
    <property type="entry name" value="2Fe-2S_ferredoxin-like_sf"/>
</dbReference>
<dbReference type="Gene3D" id="3.10.20.30">
    <property type="match status" value="1"/>
</dbReference>
<dbReference type="Gene3D" id="2.40.30.10">
    <property type="entry name" value="Translation factors"/>
    <property type="match status" value="1"/>
</dbReference>
<dbReference type="PROSITE" id="PS51085">
    <property type="entry name" value="2FE2S_FER_2"/>
    <property type="match status" value="1"/>
</dbReference>
<dbReference type="PROSITE" id="PS51384">
    <property type="entry name" value="FAD_FR"/>
    <property type="match status" value="1"/>
</dbReference>
<gene>
    <name evidence="3" type="ORF">B0F87_101658</name>
</gene>
<dbReference type="PANTHER" id="PTHR47354">
    <property type="entry name" value="NADH OXIDOREDUCTASE HCR"/>
    <property type="match status" value="1"/>
</dbReference>
<evidence type="ECO:0000259" key="1">
    <source>
        <dbReference type="PROSITE" id="PS51085"/>
    </source>
</evidence>
<accession>A0A2S6HLF2</accession>
<evidence type="ECO:0000313" key="4">
    <source>
        <dbReference type="Proteomes" id="UP000240010"/>
    </source>
</evidence>
<dbReference type="Pfam" id="PF00970">
    <property type="entry name" value="FAD_binding_6"/>
    <property type="match status" value="1"/>
</dbReference>
<sequence length="345" mass="37531">MNTHAIELTTRDGEQLRFECAADQNLLEAAACAQIVLPAQCGQGSCGTCYADVTHGDFTLGKHNPAALPVDDEAKGGTLLCCTFPQSDLRISLPFDHDRILIGEIKVRNAEITAVDSVGENTLRLELRLEANEDSGSVAEFEPGQFMELEVPGQDIKRAYSLANTGNWEGRLEFLIRLQPGGLFSTWLREQAAVGQTLIVHGPKGAFGLHESGLRPRWFVAGGTGLAPMMSMLRRMAEFQEPHPARLYFGANRAEDLFCQTELEALQAELPQLQVIYCVWKPEDNWQGFSGTPVDALAQDLAGAVVLPDIYLCGPPALIDAAEAAARAKGVPDQQVLSERFLPTV</sequence>
<dbReference type="InterPro" id="IPR001433">
    <property type="entry name" value="OxRdtase_FAD/NAD-bd"/>
</dbReference>
<dbReference type="EMBL" id="PTIZ01000001">
    <property type="protein sequence ID" value="PPK78276.1"/>
    <property type="molecule type" value="Genomic_DNA"/>
</dbReference>
<dbReference type="Pfam" id="PF00175">
    <property type="entry name" value="NAD_binding_1"/>
    <property type="match status" value="1"/>
</dbReference>
<feature type="domain" description="FAD-binding FR-type" evidence="2">
    <location>
        <begin position="105"/>
        <end position="210"/>
    </location>
</feature>
<dbReference type="InterPro" id="IPR001041">
    <property type="entry name" value="2Fe-2S_ferredoxin-type"/>
</dbReference>
<dbReference type="InterPro" id="IPR017938">
    <property type="entry name" value="Riboflavin_synthase-like_b-brl"/>
</dbReference>
<dbReference type="GO" id="GO:0051537">
    <property type="term" value="F:2 iron, 2 sulfur cluster binding"/>
    <property type="evidence" value="ECO:0007669"/>
    <property type="project" value="InterPro"/>
</dbReference>
<dbReference type="Proteomes" id="UP000240010">
    <property type="component" value="Unassembled WGS sequence"/>
</dbReference>
<organism evidence="3 4">
    <name type="scientific">Methylobacter tundripaludum</name>
    <dbReference type="NCBI Taxonomy" id="173365"/>
    <lineage>
        <taxon>Bacteria</taxon>
        <taxon>Pseudomonadati</taxon>
        <taxon>Pseudomonadota</taxon>
        <taxon>Gammaproteobacteria</taxon>
        <taxon>Methylococcales</taxon>
        <taxon>Methylococcaceae</taxon>
        <taxon>Methylobacter</taxon>
    </lineage>
</organism>
<dbReference type="Pfam" id="PF00111">
    <property type="entry name" value="Fer2"/>
    <property type="match status" value="1"/>
</dbReference>
<dbReference type="InterPro" id="IPR012675">
    <property type="entry name" value="Beta-grasp_dom_sf"/>
</dbReference>
<dbReference type="Gene3D" id="3.40.50.80">
    <property type="entry name" value="Nucleotide-binding domain of ferredoxin-NADP reductase (FNR) module"/>
    <property type="match status" value="1"/>
</dbReference>
<evidence type="ECO:0000259" key="2">
    <source>
        <dbReference type="PROSITE" id="PS51384"/>
    </source>
</evidence>
<dbReference type="CDD" id="cd00207">
    <property type="entry name" value="fer2"/>
    <property type="match status" value="1"/>
</dbReference>
<dbReference type="InterPro" id="IPR008333">
    <property type="entry name" value="Cbr1-like_FAD-bd_dom"/>
</dbReference>
<protein>
    <submittedName>
        <fullName evidence="3">Ferredoxin-NADP reductase</fullName>
    </submittedName>
</protein>
<dbReference type="PANTHER" id="PTHR47354:SF5">
    <property type="entry name" value="PROTEIN RFBI"/>
    <property type="match status" value="1"/>
</dbReference>
<comment type="caution">
    <text evidence="3">The sequence shown here is derived from an EMBL/GenBank/DDBJ whole genome shotgun (WGS) entry which is preliminary data.</text>
</comment>
<dbReference type="PRINTS" id="PR00410">
    <property type="entry name" value="PHEHYDRXLASE"/>
</dbReference>
<dbReference type="SUPFAM" id="SSF63380">
    <property type="entry name" value="Riboflavin synthase domain-like"/>
    <property type="match status" value="1"/>
</dbReference>